<evidence type="ECO:0000313" key="2">
    <source>
        <dbReference type="EMBL" id="MFC6870920.1"/>
    </source>
</evidence>
<keyword evidence="3" id="KW-1185">Reference proteome</keyword>
<proteinExistence type="predicted"/>
<dbReference type="RefSeq" id="WP_345401590.1">
    <property type="nucleotide sequence ID" value="NZ_BAABLA010000106.1"/>
</dbReference>
<sequence length="185" mass="21905">MLGLEELNAYIERHFTRTLFRLETLDQYEVASDGSDFARYLAGEPEPTWERKQPWLDHLRREADGGRYRHRVHVLRGPLGGYLRYECEWGYVYNARAGEDIRILDLSELPEPEGLVDHDFWLIDDSRVLRMHYGETGQFFGAEELDPPEVARYRAARDAAWHGAVPFERYWHSHPQYWRDPARAV</sequence>
<evidence type="ECO:0000313" key="3">
    <source>
        <dbReference type="Proteomes" id="UP001596337"/>
    </source>
</evidence>
<feature type="domain" description="DUF6879" evidence="1">
    <location>
        <begin position="6"/>
        <end position="171"/>
    </location>
</feature>
<comment type="caution">
    <text evidence="2">The sequence shown here is derived from an EMBL/GenBank/DDBJ whole genome shotgun (WGS) entry which is preliminary data.</text>
</comment>
<organism evidence="2 3">
    <name type="scientific">Haloechinothrix salitolerans</name>
    <dbReference type="NCBI Taxonomy" id="926830"/>
    <lineage>
        <taxon>Bacteria</taxon>
        <taxon>Bacillati</taxon>
        <taxon>Actinomycetota</taxon>
        <taxon>Actinomycetes</taxon>
        <taxon>Pseudonocardiales</taxon>
        <taxon>Pseudonocardiaceae</taxon>
        <taxon>Haloechinothrix</taxon>
    </lineage>
</organism>
<dbReference type="Pfam" id="PF21806">
    <property type="entry name" value="DUF6879"/>
    <property type="match status" value="1"/>
</dbReference>
<dbReference type="EMBL" id="JBHSXX010000001">
    <property type="protein sequence ID" value="MFC6870920.1"/>
    <property type="molecule type" value="Genomic_DNA"/>
</dbReference>
<dbReference type="Proteomes" id="UP001596337">
    <property type="component" value="Unassembled WGS sequence"/>
</dbReference>
<gene>
    <name evidence="2" type="ORF">ACFQGD_27720</name>
</gene>
<evidence type="ECO:0000259" key="1">
    <source>
        <dbReference type="Pfam" id="PF21806"/>
    </source>
</evidence>
<name>A0ABW2C8Q7_9PSEU</name>
<reference evidence="3" key="1">
    <citation type="journal article" date="2019" name="Int. J. Syst. Evol. Microbiol.">
        <title>The Global Catalogue of Microorganisms (GCM) 10K type strain sequencing project: providing services to taxonomists for standard genome sequencing and annotation.</title>
        <authorList>
            <consortium name="The Broad Institute Genomics Platform"/>
            <consortium name="The Broad Institute Genome Sequencing Center for Infectious Disease"/>
            <person name="Wu L."/>
            <person name="Ma J."/>
        </authorList>
    </citation>
    <scope>NUCLEOTIDE SEQUENCE [LARGE SCALE GENOMIC DNA]</scope>
    <source>
        <strain evidence="3">KCTC 32255</strain>
    </source>
</reference>
<dbReference type="InterPro" id="IPR049244">
    <property type="entry name" value="DUF6879"/>
</dbReference>
<accession>A0ABW2C8Q7</accession>
<protein>
    <submittedName>
        <fullName evidence="2">DUF6879 family protein</fullName>
    </submittedName>
</protein>